<evidence type="ECO:0000313" key="4">
    <source>
        <dbReference type="EMBL" id="EDO05197.1"/>
    </source>
</evidence>
<reference evidence="5" key="2">
    <citation type="journal article" date="2020" name="Data Brief">
        <title>Transcriptome dataset of Babesia bovis life stages within vertebrate and invertebrate hosts.</title>
        <authorList>
            <person name="Ueti M.W."/>
            <person name="Johnson W.C."/>
            <person name="Kappmeyer L.S."/>
            <person name="Herndon D.R."/>
            <person name="Mousel M.R."/>
            <person name="Reif K.E."/>
            <person name="Taus N.S."/>
            <person name="Ifeonu O.O."/>
            <person name="Silva J.C."/>
            <person name="Suarez C.E."/>
            <person name="Brayton K.A."/>
        </authorList>
    </citation>
    <scope>NUCLEOTIDE SEQUENCE [LARGE SCALE GENOMIC DNA]</scope>
</reference>
<dbReference type="InterPro" id="IPR013087">
    <property type="entry name" value="Znf_C2H2_type"/>
</dbReference>
<dbReference type="InterPro" id="IPR021933">
    <property type="entry name" value="SERRATE/Ars2_N"/>
</dbReference>
<dbReference type="GeneID" id="5476848"/>
<dbReference type="VEuPathDB" id="PiroplasmaDB:BBOV_I001040"/>
<gene>
    <name evidence="4" type="ORF">BBOV_I001040</name>
</gene>
<comment type="caution">
    <text evidence="4">The sequence shown here is derived from an EMBL/GenBank/DDBJ whole genome shotgun (WGS) entry which is preliminary data.</text>
</comment>
<keyword evidence="1" id="KW-0862">Zinc</keyword>
<dbReference type="PANTHER" id="PTHR13165:SF0">
    <property type="entry name" value="SERRATE RNA EFFECTOR MOLECULE HOMOLOG"/>
    <property type="match status" value="1"/>
</dbReference>
<protein>
    <recommendedName>
        <fullName evidence="3">C2H2-type domain-containing protein</fullName>
    </recommendedName>
</protein>
<dbReference type="GO" id="GO:0016604">
    <property type="term" value="C:nuclear body"/>
    <property type="evidence" value="ECO:0007669"/>
    <property type="project" value="TreeGrafter"/>
</dbReference>
<dbReference type="eggNOG" id="ENOG502SGNJ">
    <property type="taxonomic scope" value="Eukaryota"/>
</dbReference>
<reference evidence="5" key="3">
    <citation type="journal article" date="2021" name="Int. J. Parasitol.">
        <title>Comparative analysis of gene expression between Babesia bovis blood stages and kinetes allowed by improved genome annotation.</title>
        <authorList>
            <person name="Ueti M.W."/>
            <person name="Johnson W.C."/>
            <person name="Kappmeyer L.S."/>
            <person name="Herndon D.R."/>
            <person name="Mousel M.R."/>
            <person name="Reif K.E."/>
            <person name="Taus N.S."/>
            <person name="Ifeonu O.O."/>
            <person name="Silva J.C."/>
            <person name="Suarez C.E."/>
            <person name="Brayton K.A."/>
        </authorList>
    </citation>
    <scope>NUCLEOTIDE SEQUENCE [LARGE SCALE GENOMIC DNA]</scope>
</reference>
<dbReference type="Proteomes" id="UP000002173">
    <property type="component" value="Unassembled WGS sequence"/>
</dbReference>
<dbReference type="AlphaFoldDB" id="A7AXC4"/>
<name>A7AXC4_BABBO</name>
<organism evidence="4 5">
    <name type="scientific">Babesia bovis</name>
    <dbReference type="NCBI Taxonomy" id="5865"/>
    <lineage>
        <taxon>Eukaryota</taxon>
        <taxon>Sar</taxon>
        <taxon>Alveolata</taxon>
        <taxon>Apicomplexa</taxon>
        <taxon>Aconoidasida</taxon>
        <taxon>Piroplasmida</taxon>
        <taxon>Babesiidae</taxon>
        <taxon>Babesia</taxon>
    </lineage>
</organism>
<feature type="domain" description="C2H2-type" evidence="3">
    <location>
        <begin position="448"/>
        <end position="476"/>
    </location>
</feature>
<dbReference type="KEGG" id="bbo:BBOV_I001040"/>
<reference evidence="4 5" key="1">
    <citation type="journal article" date="2007" name="PLoS Pathog.">
        <title>Genome sequence of Babesia bovis and comparative analysis of apicomplexan hemoprotozoa.</title>
        <authorList>
            <person name="Brayton K.A."/>
            <person name="Lau A.O.T."/>
            <person name="Herndon D.R."/>
            <person name="Hannick L."/>
            <person name="Kappmeyer L.S."/>
            <person name="Berens S.J."/>
            <person name="Bidwell S.L."/>
            <person name="Brown W.C."/>
            <person name="Crabtree J."/>
            <person name="Fadrosh D."/>
            <person name="Feldblum T."/>
            <person name="Forberger H.A."/>
            <person name="Haas B.J."/>
            <person name="Howell J.M."/>
            <person name="Khouri H."/>
            <person name="Koo H."/>
            <person name="Mann D.J."/>
            <person name="Norimine J."/>
            <person name="Paulsen I.T."/>
            <person name="Radune D."/>
            <person name="Ren Q."/>
            <person name="Smith R.K. Jr."/>
            <person name="Suarez C.E."/>
            <person name="White O."/>
            <person name="Wortman J.R."/>
            <person name="Knowles D.P. Jr."/>
            <person name="McElwain T.F."/>
            <person name="Nene V.M."/>
        </authorList>
    </citation>
    <scope>NUCLEOTIDE SEQUENCE [LARGE SCALE GENOMIC DNA]</scope>
    <source>
        <strain evidence="4">T2Bo</strain>
    </source>
</reference>
<keyword evidence="1" id="KW-0863">Zinc-finger</keyword>
<evidence type="ECO:0000313" key="5">
    <source>
        <dbReference type="Proteomes" id="UP000002173"/>
    </source>
</evidence>
<dbReference type="OMA" id="QFCNINT"/>
<sequence>MDRMGKVPKRPIPRRKPRIFVGEQHRMLNFKQFILMREDEISPEKAAEEYKKYYNEFLSAEIRRYYDMYEPLAFFREKFHPYYLQLEHEFVKEEALNSNRDFVLKYTNGQLEELLLEISYRRLYGFSGSDNNNPSTDSAYKSSEWAYEIPVEYPKDNTHTGRLPIESPLQSVLLVDVPDKIFKHEIHSAIKPHLERFSIYMAERDMVRTAFISVDNCDLKQLSDSLTTSLLTVQDFLLRFEPCNPLHERLRVRVCPPVCSHPIVIARDIELTGRVIRKLDGEFCPTEISFVDILPADIDAKKRLDLHITYLRKVHSYCFYGRIKGRSYIDLWDLCGPGHVRVDLLNELYDKEDGLTPKHFNVKFSSSEGVGSKPSVNVEPREWEKELTSVCEVSKSQLQWLRDVESFAENLLLCDLGPPPYEQDESEIEEKWKQFCNINTVVDGPERFRCRICQKLFNDSKFVWKHLKLKHGDNHSKIVIECGVPQMREIFTNCHTLYRCNPFERLLNVPVVQMPSVEADFPPMESNGNSDTRYNVRNEGGGKRRRREYFDFDRPQAKREHMVSFAQDEYTRPSVKYDDL</sequence>
<feature type="region of interest" description="Disordered" evidence="2">
    <location>
        <begin position="520"/>
        <end position="553"/>
    </location>
</feature>
<evidence type="ECO:0000256" key="1">
    <source>
        <dbReference type="PROSITE-ProRule" id="PRU00042"/>
    </source>
</evidence>
<accession>A7AXC4</accession>
<dbReference type="PROSITE" id="PS00028">
    <property type="entry name" value="ZINC_FINGER_C2H2_1"/>
    <property type="match status" value="1"/>
</dbReference>
<evidence type="ECO:0000259" key="3">
    <source>
        <dbReference type="PROSITE" id="PS50157"/>
    </source>
</evidence>
<dbReference type="InParanoid" id="A7AXC4"/>
<dbReference type="GO" id="GO:0031053">
    <property type="term" value="P:primary miRNA processing"/>
    <property type="evidence" value="ECO:0007669"/>
    <property type="project" value="TreeGrafter"/>
</dbReference>
<dbReference type="RefSeq" id="XP_001608765.1">
    <property type="nucleotide sequence ID" value="XM_001608715.1"/>
</dbReference>
<proteinExistence type="predicted"/>
<dbReference type="InterPro" id="IPR039727">
    <property type="entry name" value="SE/Ars2"/>
</dbReference>
<dbReference type="EMBL" id="AAXT01000006">
    <property type="protein sequence ID" value="EDO05197.1"/>
    <property type="molecule type" value="Genomic_DNA"/>
</dbReference>
<dbReference type="GO" id="GO:0008270">
    <property type="term" value="F:zinc ion binding"/>
    <property type="evidence" value="ECO:0007669"/>
    <property type="project" value="UniProtKB-KW"/>
</dbReference>
<dbReference type="Pfam" id="PF12066">
    <property type="entry name" value="SERRATE_Ars2_N"/>
    <property type="match status" value="1"/>
</dbReference>
<feature type="compositionally biased region" description="Basic and acidic residues" evidence="2">
    <location>
        <begin position="534"/>
        <end position="553"/>
    </location>
</feature>
<evidence type="ECO:0000256" key="2">
    <source>
        <dbReference type="SAM" id="MobiDB-lite"/>
    </source>
</evidence>
<keyword evidence="5" id="KW-1185">Reference proteome</keyword>
<keyword evidence="1" id="KW-0479">Metal-binding</keyword>
<dbReference type="PROSITE" id="PS50157">
    <property type="entry name" value="ZINC_FINGER_C2H2_2"/>
    <property type="match status" value="1"/>
</dbReference>
<dbReference type="STRING" id="5865.A7AXC4"/>
<dbReference type="PANTHER" id="PTHR13165">
    <property type="entry name" value="ARSENITE-RESISTANCE PROTEIN 2"/>
    <property type="match status" value="1"/>
</dbReference>